<accession>Q31CK5</accession>
<name>Q31CK5_PROM9</name>
<dbReference type="InterPro" id="IPR003607">
    <property type="entry name" value="HD/PDEase_dom"/>
</dbReference>
<dbReference type="STRING" id="74546.PMT9312_0329"/>
<dbReference type="PANTHER" id="PTHR11373">
    <property type="entry name" value="DEOXYNUCLEOSIDE TRIPHOSPHATE TRIPHOSPHOHYDROLASE"/>
    <property type="match status" value="1"/>
</dbReference>
<dbReference type="SUPFAM" id="SSF109604">
    <property type="entry name" value="HD-domain/PDEase-like"/>
    <property type="match status" value="1"/>
</dbReference>
<dbReference type="CDD" id="cd00077">
    <property type="entry name" value="HDc"/>
    <property type="match status" value="1"/>
</dbReference>
<dbReference type="InterPro" id="IPR045509">
    <property type="entry name" value="HD_assoc_2"/>
</dbReference>
<dbReference type="InterPro" id="IPR050135">
    <property type="entry name" value="dGTPase-like"/>
</dbReference>
<dbReference type="eggNOG" id="COG1078">
    <property type="taxonomic scope" value="Bacteria"/>
</dbReference>
<dbReference type="InterPro" id="IPR006674">
    <property type="entry name" value="HD_domain"/>
</dbReference>
<evidence type="ECO:0000313" key="3">
    <source>
        <dbReference type="Proteomes" id="UP000002715"/>
    </source>
</evidence>
<protein>
    <submittedName>
        <fullName evidence="2">Metal dependent phosphohydrolase</fullName>
    </submittedName>
</protein>
<dbReference type="PROSITE" id="PS51831">
    <property type="entry name" value="HD"/>
    <property type="match status" value="1"/>
</dbReference>
<dbReference type="SMART" id="SM00471">
    <property type="entry name" value="HDc"/>
    <property type="match status" value="1"/>
</dbReference>
<feature type="domain" description="HD" evidence="1">
    <location>
        <begin position="59"/>
        <end position="176"/>
    </location>
</feature>
<dbReference type="Pfam" id="PF19276">
    <property type="entry name" value="HD_assoc_2"/>
    <property type="match status" value="1"/>
</dbReference>
<reference evidence="3" key="1">
    <citation type="submission" date="2005-07" db="EMBL/GenBank/DDBJ databases">
        <title>Complete sequence of Prochlorococcus marinus str. MIT 9312.</title>
        <authorList>
            <consortium name="US DOE Joint Genome Institute"/>
            <person name="Copeland A."/>
            <person name="Lucas S."/>
            <person name="Lapidus A."/>
            <person name="Barry K."/>
            <person name="Detter J.C."/>
            <person name="Glavina T."/>
            <person name="Hammon N."/>
            <person name="Israni S."/>
            <person name="Pitluck S."/>
            <person name="Thiel J."/>
            <person name="Schmutz J."/>
            <person name="Larimer F."/>
            <person name="Land M."/>
            <person name="Kyrpides N."/>
            <person name="Lykidis A."/>
            <person name="Richardson P."/>
        </authorList>
    </citation>
    <scope>NUCLEOTIDE SEQUENCE [LARGE SCALE GENOMIC DNA]</scope>
    <source>
        <strain evidence="3">MIT 9312</strain>
    </source>
</reference>
<keyword evidence="2" id="KW-0378">Hydrolase</keyword>
<dbReference type="PANTHER" id="PTHR11373:SF4">
    <property type="entry name" value="DEOXYNUCLEOSIDE TRIPHOSPHATE TRIPHOSPHOHYDROLASE SAMHD1"/>
    <property type="match status" value="1"/>
</dbReference>
<dbReference type="Proteomes" id="UP000002715">
    <property type="component" value="Chromosome"/>
</dbReference>
<dbReference type="EMBL" id="CP000111">
    <property type="protein sequence ID" value="ABB49390.1"/>
    <property type="molecule type" value="Genomic_DNA"/>
</dbReference>
<dbReference type="OrthoDB" id="9803619at2"/>
<dbReference type="AlphaFoldDB" id="Q31CK5"/>
<dbReference type="KEGG" id="pmi:PMT9312_0329"/>
<sequence>MSIKRIFHDPIHKEIVFDSEKPEELMIMELIDTIVFQRLRRIKQLGAASLLFHGAESSRFTHSIGVFCIARKIYQRLIESKSSFCENKFVLYGAALLHDLGHGPLSHTSETIFDHNHEQWSQNLVKNYSPINSILKKYDNELPIQIGELFESKQLFSRPLKTLISSEIDCDRLDYLLRDSYNSGTKYGLVDLERIISALTFSPDGNIAIKPKGVIAIEHFLVLRNFMYRTIYNHKINEISTWILEKIISKIKDNFDNKLWLDKSLQKWIFSPEKVDFDDFIRNDDVTFYYHLIRWKDESFEPLSTLCKMFIDRDLLKASDISFLNKIDRLEILAFARKLCEANNYDAEIFCGIKERSFKGFESSNALKIWDGNYQSSLENKSSLIKTLMKSEESSFIIYPDIIKNKIKNQISLIRNNY</sequence>
<dbReference type="Gene3D" id="1.10.3210.10">
    <property type="entry name" value="Hypothetical protein af1432"/>
    <property type="match status" value="1"/>
</dbReference>
<organism evidence="2 3">
    <name type="scientific">Prochlorococcus marinus (strain MIT 9312)</name>
    <dbReference type="NCBI Taxonomy" id="74546"/>
    <lineage>
        <taxon>Bacteria</taxon>
        <taxon>Bacillati</taxon>
        <taxon>Cyanobacteriota</taxon>
        <taxon>Cyanophyceae</taxon>
        <taxon>Synechococcales</taxon>
        <taxon>Prochlorococcaceae</taxon>
        <taxon>Prochlorococcus</taxon>
    </lineage>
</organism>
<dbReference type="GO" id="GO:0006203">
    <property type="term" value="P:dGTP catabolic process"/>
    <property type="evidence" value="ECO:0007669"/>
    <property type="project" value="TreeGrafter"/>
</dbReference>
<dbReference type="GO" id="GO:0008832">
    <property type="term" value="F:dGTPase activity"/>
    <property type="evidence" value="ECO:0007669"/>
    <property type="project" value="TreeGrafter"/>
</dbReference>
<evidence type="ECO:0000259" key="1">
    <source>
        <dbReference type="PROSITE" id="PS51831"/>
    </source>
</evidence>
<dbReference type="HOGENOM" id="CLU_026821_0_0_3"/>
<dbReference type="RefSeq" id="WP_011375890.1">
    <property type="nucleotide sequence ID" value="NC_007577.1"/>
</dbReference>
<evidence type="ECO:0000313" key="2">
    <source>
        <dbReference type="EMBL" id="ABB49390.1"/>
    </source>
</evidence>
<dbReference type="Pfam" id="PF01966">
    <property type="entry name" value="HD"/>
    <property type="match status" value="1"/>
</dbReference>
<proteinExistence type="predicted"/>
<gene>
    <name evidence="2" type="ordered locus">PMT9312_0329</name>
</gene>